<accession>A0A1C6TRN4</accession>
<dbReference type="GO" id="GO:0005975">
    <property type="term" value="P:carbohydrate metabolic process"/>
    <property type="evidence" value="ECO:0007669"/>
    <property type="project" value="UniProtKB-ARBA"/>
</dbReference>
<dbReference type="NCBIfam" id="TIGR01643">
    <property type="entry name" value="YD_repeat_2x"/>
    <property type="match status" value="1"/>
</dbReference>
<keyword evidence="8" id="KW-1185">Reference proteome</keyword>
<feature type="compositionally biased region" description="Low complexity" evidence="4">
    <location>
        <begin position="45"/>
        <end position="60"/>
    </location>
</feature>
<dbReference type="GO" id="GO:0005576">
    <property type="term" value="C:extracellular region"/>
    <property type="evidence" value="ECO:0007669"/>
    <property type="project" value="UniProtKB-SubCell"/>
</dbReference>
<name>A0A1C6TRN4_9ACTN</name>
<dbReference type="InterPro" id="IPR022385">
    <property type="entry name" value="Rhs_assc_core"/>
</dbReference>
<dbReference type="STRING" id="47855.GA0070606_0305"/>
<evidence type="ECO:0000313" key="7">
    <source>
        <dbReference type="EMBL" id="SCL44464.1"/>
    </source>
</evidence>
<proteinExistence type="predicted"/>
<evidence type="ECO:0000256" key="4">
    <source>
        <dbReference type="SAM" id="MobiDB-lite"/>
    </source>
</evidence>
<dbReference type="Pfam" id="PF05593">
    <property type="entry name" value="RHS_repeat"/>
    <property type="match status" value="1"/>
</dbReference>
<dbReference type="Pfam" id="PF24517">
    <property type="entry name" value="CBM96"/>
    <property type="match status" value="1"/>
</dbReference>
<gene>
    <name evidence="7" type="ORF">GA0070606_0305</name>
</gene>
<evidence type="ECO:0000256" key="2">
    <source>
        <dbReference type="ARBA" id="ARBA00022525"/>
    </source>
</evidence>
<dbReference type="NCBIfam" id="NF033679">
    <property type="entry name" value="DNRLRE_dom"/>
    <property type="match status" value="1"/>
</dbReference>
<dbReference type="PANTHER" id="PTHR32305">
    <property type="match status" value="1"/>
</dbReference>
<evidence type="ECO:0000259" key="5">
    <source>
        <dbReference type="Pfam" id="PF20148"/>
    </source>
</evidence>
<feature type="domain" description="DUF6531" evidence="5">
    <location>
        <begin position="817"/>
        <end position="867"/>
    </location>
</feature>
<dbReference type="InterPro" id="IPR031325">
    <property type="entry name" value="RHS_repeat"/>
</dbReference>
<evidence type="ECO:0000259" key="6">
    <source>
        <dbReference type="Pfam" id="PF24517"/>
    </source>
</evidence>
<feature type="region of interest" description="Disordered" evidence="4">
    <location>
        <begin position="1240"/>
        <end position="1261"/>
    </location>
</feature>
<evidence type="ECO:0000313" key="8">
    <source>
        <dbReference type="Proteomes" id="UP000199001"/>
    </source>
</evidence>
<keyword evidence="2" id="KW-0964">Secreted</keyword>
<dbReference type="Pfam" id="PF20148">
    <property type="entry name" value="DUF6531"/>
    <property type="match status" value="1"/>
</dbReference>
<organism evidence="7 8">
    <name type="scientific">Micromonospora citrea</name>
    <dbReference type="NCBI Taxonomy" id="47855"/>
    <lineage>
        <taxon>Bacteria</taxon>
        <taxon>Bacillati</taxon>
        <taxon>Actinomycetota</taxon>
        <taxon>Actinomycetes</taxon>
        <taxon>Micromonosporales</taxon>
        <taxon>Micromonosporaceae</taxon>
        <taxon>Micromonospora</taxon>
    </lineage>
</organism>
<comment type="subcellular location">
    <subcellularLocation>
        <location evidence="1">Secreted</location>
    </subcellularLocation>
</comment>
<dbReference type="Gene3D" id="2.180.10.10">
    <property type="entry name" value="RHS repeat-associated core"/>
    <property type="match status" value="2"/>
</dbReference>
<dbReference type="InterPro" id="IPR013783">
    <property type="entry name" value="Ig-like_fold"/>
</dbReference>
<dbReference type="InterPro" id="IPR006530">
    <property type="entry name" value="YD"/>
</dbReference>
<dbReference type="PANTHER" id="PTHR32305:SF15">
    <property type="entry name" value="PROTEIN RHSA-RELATED"/>
    <property type="match status" value="1"/>
</dbReference>
<keyword evidence="3" id="KW-0732">Signal</keyword>
<dbReference type="EMBL" id="FMHZ01000002">
    <property type="protein sequence ID" value="SCL44464.1"/>
    <property type="molecule type" value="Genomic_DNA"/>
</dbReference>
<dbReference type="Gene3D" id="2.60.40.10">
    <property type="entry name" value="Immunoglobulins"/>
    <property type="match status" value="1"/>
</dbReference>
<dbReference type="InterPro" id="IPR045351">
    <property type="entry name" value="DUF6531"/>
</dbReference>
<evidence type="ECO:0000256" key="3">
    <source>
        <dbReference type="ARBA" id="ARBA00022729"/>
    </source>
</evidence>
<dbReference type="Proteomes" id="UP000199001">
    <property type="component" value="Unassembled WGS sequence"/>
</dbReference>
<feature type="region of interest" description="Disordered" evidence="4">
    <location>
        <begin position="45"/>
        <end position="68"/>
    </location>
</feature>
<dbReference type="InterPro" id="IPR050708">
    <property type="entry name" value="T6SS_VgrG/RHS"/>
</dbReference>
<protein>
    <submittedName>
        <fullName evidence="7">RHS repeat-associated core domain-containing protein</fullName>
    </submittedName>
</protein>
<dbReference type="NCBIfam" id="TIGR03696">
    <property type="entry name" value="Rhs_assc_core"/>
    <property type="match status" value="1"/>
</dbReference>
<evidence type="ECO:0000256" key="1">
    <source>
        <dbReference type="ARBA" id="ARBA00004613"/>
    </source>
</evidence>
<dbReference type="InterPro" id="IPR055372">
    <property type="entry name" value="CBM96"/>
</dbReference>
<feature type="domain" description="Carbohydrate-binding module family 96" evidence="6">
    <location>
        <begin position="304"/>
        <end position="469"/>
    </location>
</feature>
<reference evidence="8" key="1">
    <citation type="submission" date="2016-06" db="EMBL/GenBank/DDBJ databases">
        <authorList>
            <person name="Varghese N."/>
            <person name="Submissions Spin"/>
        </authorList>
    </citation>
    <scope>NUCLEOTIDE SEQUENCE [LARGE SCALE GENOMIC DNA]</scope>
    <source>
        <strain evidence="8">DSM 43903</strain>
    </source>
</reference>
<sequence>MDRQVRRWDWAVRSGRPGQAGRVIASAMCAVLAAGLGAAVQARPAQAAPAQGPTAPAGKPDGPLQRPDEPAALATARLSGKRVLISGRTTGTTQFWALPSGAVEAEISAGPVRVRGGDGDWVDVNTTLRRNPDGSVSPTAHPYGLKLSGPAGTGEHELIQLGTGGQRSSLGWSGRLPEPTLDGATATYPEVRPGVDLVVTATRTGYEQTLVVKNRQAAAQVRQIRMPWRSAGTARAAATRARQLPALMWDSRVDPASGERTRRAAVGVRHEGTGASSAVVLTPDAKFLADPATTYPVVIDPSQSLGPNFDAFVQNTYTSDQSTATELKLGTHDGGSTKARSFLSFHNLSWLWDKRVTAATLSLWNHHSYSCSARSWEAWQVNPVNNTARWTAQPAWLAKAGTSTATKGFSTSCGDGWVSVPVTLAFQKTAEGRWQTSNIGLRATSETDSYGWKRFHSAEGANPPKVTLTYESKTTVTTQATAPSTVCATGADRPYIASLTPQLRAQVTAAAGSSVHATFEWHAVGGALIGSATEGPGASGSWLSTNVPAGAFVEDGSYAWRVRGSDGTEAGAWSPWCEFTVDTVAPTASPTVSSTAYPAGQWAGAAGTAGSFTLGAAGVADVAAYEYGLDTNPPNQVVNAAAPGANVTLSLTPAADGPHTLYVRTRDRAGNRSPLRAYAFSVGGGAVTGPRTGDITAAKTAITGVGRSTATGVTYQWRRADTDAWVDIPTGHVTVAAGGAAVTWPLPTSGGGAFPKLNWDVAATLAGADNQAVPRDGPLQLRGSFVGGTAGASGAVRITFDRDQAAAATEEIGPGTVNLVTGDLSVTDTDVSVDAYGSDLTVDRTYHSRRSTQTDAAAMFGPGWVSGAAVEEADAAWTGLTVYGSLVQVGTTDGDTVGFSRRTATAFDPEVGMESLKLTHTAATDTYTLTDTDGTAVTFARITGSAAGRYVPTATRTPGSDQTTTWSWERVTVDGREVLRPTRMLAPVPDGVNCATLTRGCRALVFRYATATTATGGGEDAWGDHLGRVKEIAFTAWDPDQATPAMRTVVLARYAYDDAGRLRARWDPRRDRTDGGVVRHQWETYSYHADGVLATITPPGQEPWRFRYTTVPGDPGAGRLHQVSRSALTAGTATDTVVYRVPVSGGGAPYDLSPAQTARWGQVEAPTDATALFPADQVPSGDPATGALPSNWERASVTYLDANAREVNTATPGGHVTASWRDAHGNVTRSLTAANRARALDDAPGDTPERESSLALDHSTEQVWSDDGQRLLSTLAPRREVVLPSGATVLGRTLTRNTYDQGAPSTGGPYHLVTTREDLVRHWGPAGVEVDTDKRTTGTAYDWSLRQPTATTTDPGGLALTVRTSYDPGTAVETSSTTAAGGTSTNTPATRRTVLYRATAGSGHAECDLRPEWANLPCLVQPGGQPAGGPELPSTVTTYDMFHQPRVVTDRTSAGVLRTTTIGYDGAGREHETTVTGAAGSGAGVPTERKVYDPATGLLVRTQSVSGGAVVAEIVRGYDTLGRLTSYTDADGNVSTTTYDLRGRVATSTDGRGTRVHTYDGGTERRGLLTSVHDSQAGLFTGRYDADGTLVAENWPNGVQVTRQLDASGEPVALAYTRPGCAATDCTLFRESVDRSAHGQAREIVNTLSHRSYRYDQVGRLTQAQVVAEDACTTRTYAFDAASNRRSSTEYGPAEDGGCQATSPAATRTWSYDTADRASTTGYAYDTLGRTTSVPAVDTGNPAGGAVTVGYHVTDLVDTITQGGRSTDYRLDVDGERIRSWTDTAGGATVTAVHHYDGDEDTPAWTQENATDHTRPVAGLAELAGIWHSAAGTVDWQLTNLHGDVVATIHGDDAGLTTAGEATEYGVPADGAGERRYGWLGGKLRAADAPSGLVLMGVRLYNTATGRFLQVDPVYGGSCGRYEYTCADPANKLDLDGKRICVWKWCWNRSGGSGRARWCGTCWLNSGAKKFYRFTKKWTNRGKRYGRACAYGAFGGVVTDTIKNRKAFRGKWRAWGYAGCFAYSYTKWSRGRW</sequence>